<organism evidence="1 2">
    <name type="scientific">Paracoccus halophilus</name>
    <dbReference type="NCBI Taxonomy" id="376733"/>
    <lineage>
        <taxon>Bacteria</taxon>
        <taxon>Pseudomonadati</taxon>
        <taxon>Pseudomonadota</taxon>
        <taxon>Alphaproteobacteria</taxon>
        <taxon>Rhodobacterales</taxon>
        <taxon>Paracoccaceae</taxon>
        <taxon>Paracoccus</taxon>
    </lineage>
</organism>
<dbReference type="Proteomes" id="UP000182312">
    <property type="component" value="Unassembled WGS sequence"/>
</dbReference>
<name>A0A1I0UB42_9RHOB</name>
<reference evidence="1 2" key="1">
    <citation type="submission" date="2016-10" db="EMBL/GenBank/DDBJ databases">
        <authorList>
            <person name="de Groot N.N."/>
        </authorList>
    </citation>
    <scope>NUCLEOTIDE SEQUENCE [LARGE SCALE GENOMIC DNA]</scope>
    <source>
        <strain evidence="1 2">CGMCC 1.6117</strain>
    </source>
</reference>
<evidence type="ECO:0000313" key="2">
    <source>
        <dbReference type="Proteomes" id="UP000182312"/>
    </source>
</evidence>
<sequence>MMQTLERMCSWQKMDNGIRSTARTFIWAIILSTPLTGGTAQADISGRNPLKCALGCSTRTTIGSNTAPSTPGEGGLPARAILIHSSETGDNMIANRKPEMPSSLVSEIEALMKKSGESRRSGNGSASLELSEEAWSLIPDPKTEWNFYPQTISRGVVETIKERGACGVLDKWLDRMYQTHFDPEHIDPYTNMVAGHALFRCGRRDEAVAAFKRVLKYGGPGHFSGEYRPYLDLAEKG</sequence>
<accession>A0A1I0UB42</accession>
<protein>
    <submittedName>
        <fullName evidence="1">Uncharacterized protein</fullName>
    </submittedName>
</protein>
<dbReference type="EMBL" id="FOJO01000035">
    <property type="protein sequence ID" value="SFA61278.1"/>
    <property type="molecule type" value="Genomic_DNA"/>
</dbReference>
<evidence type="ECO:0000313" key="1">
    <source>
        <dbReference type="EMBL" id="SFA61278.1"/>
    </source>
</evidence>
<gene>
    <name evidence="1" type="ORF">SAMN04487972_1351</name>
</gene>
<proteinExistence type="predicted"/>
<dbReference type="AlphaFoldDB" id="A0A1I0UB42"/>